<dbReference type="Pfam" id="PF08241">
    <property type="entry name" value="Methyltransf_11"/>
    <property type="match status" value="1"/>
</dbReference>
<dbReference type="Proteomes" id="UP000199223">
    <property type="component" value="Unassembled WGS sequence"/>
</dbReference>
<dbReference type="InterPro" id="IPR004033">
    <property type="entry name" value="UbiE/COQ5_MeTrFase"/>
</dbReference>
<gene>
    <name evidence="2" type="ORF">SAMN04488058_107132</name>
</gene>
<evidence type="ECO:0000259" key="1">
    <source>
        <dbReference type="Pfam" id="PF08241"/>
    </source>
</evidence>
<evidence type="ECO:0000313" key="3">
    <source>
        <dbReference type="Proteomes" id="UP000199223"/>
    </source>
</evidence>
<sequence>MTAPENRTAANARLFAQVAPGYDGLSFLTLAARDFALRLEVAPRARVLDVATGTGTVALALAPRAGEVIGTDLVPEMVQLAGRKAEEVGNLTFQVADGAALPFPDASFDLVVCGAGLFFFPDMARALREWGRVLRPGGRVAFSAFGRGLLGPLPGLWRERLATVGVRAGAPPLGRLPTPEAALALLREGGWEEARANLFTLSHTVPDVERRWAEIAAGLEGAGLAELSAPTRAKLEAEHRAELAPLFAAGPLTVPLPLIVAQGRKPGGG</sequence>
<dbReference type="GO" id="GO:0032259">
    <property type="term" value="P:methylation"/>
    <property type="evidence" value="ECO:0007669"/>
    <property type="project" value="UniProtKB-KW"/>
</dbReference>
<proteinExistence type="predicted"/>
<accession>A0A1H6YV39</accession>
<feature type="domain" description="Methyltransferase type 11" evidence="1">
    <location>
        <begin position="48"/>
        <end position="142"/>
    </location>
</feature>
<keyword evidence="2" id="KW-0489">Methyltransferase</keyword>
<dbReference type="OrthoDB" id="9777638at2"/>
<dbReference type="InterPro" id="IPR029063">
    <property type="entry name" value="SAM-dependent_MTases_sf"/>
</dbReference>
<dbReference type="Gene3D" id="3.40.50.150">
    <property type="entry name" value="Vaccinia Virus protein VP39"/>
    <property type="match status" value="1"/>
</dbReference>
<dbReference type="InterPro" id="IPR013216">
    <property type="entry name" value="Methyltransf_11"/>
</dbReference>
<keyword evidence="2" id="KW-0830">Ubiquinone</keyword>
<keyword evidence="3" id="KW-1185">Reference proteome</keyword>
<reference evidence="3" key="1">
    <citation type="submission" date="2016-10" db="EMBL/GenBank/DDBJ databases">
        <authorList>
            <person name="Varghese N."/>
            <person name="Submissions S."/>
        </authorList>
    </citation>
    <scope>NUCLEOTIDE SEQUENCE [LARGE SCALE GENOMIC DNA]</scope>
    <source>
        <strain evidence="3">CGMCC 1.10218</strain>
    </source>
</reference>
<keyword evidence="2" id="KW-0808">Transferase</keyword>
<dbReference type="EMBL" id="FNZA01000007">
    <property type="protein sequence ID" value="SEJ41130.1"/>
    <property type="molecule type" value="Genomic_DNA"/>
</dbReference>
<dbReference type="InterPro" id="IPR050508">
    <property type="entry name" value="Methyltransf_Superfamily"/>
</dbReference>
<name>A0A1H6YV39_9DEIO</name>
<dbReference type="CDD" id="cd02440">
    <property type="entry name" value="AdoMet_MTases"/>
    <property type="match status" value="1"/>
</dbReference>
<dbReference type="GO" id="GO:0008757">
    <property type="term" value="F:S-adenosylmethionine-dependent methyltransferase activity"/>
    <property type="evidence" value="ECO:0007669"/>
    <property type="project" value="InterPro"/>
</dbReference>
<dbReference type="PANTHER" id="PTHR42912">
    <property type="entry name" value="METHYLTRANSFERASE"/>
    <property type="match status" value="1"/>
</dbReference>
<dbReference type="SUPFAM" id="SSF53335">
    <property type="entry name" value="S-adenosyl-L-methionine-dependent methyltransferases"/>
    <property type="match status" value="1"/>
</dbReference>
<organism evidence="2 3">
    <name type="scientific">Deinococcus reticulitermitis</name>
    <dbReference type="NCBI Taxonomy" id="856736"/>
    <lineage>
        <taxon>Bacteria</taxon>
        <taxon>Thermotogati</taxon>
        <taxon>Deinococcota</taxon>
        <taxon>Deinococci</taxon>
        <taxon>Deinococcales</taxon>
        <taxon>Deinococcaceae</taxon>
        <taxon>Deinococcus</taxon>
    </lineage>
</organism>
<dbReference type="STRING" id="856736.SAMN04488058_107132"/>
<dbReference type="AlphaFoldDB" id="A0A1H6YV39"/>
<protein>
    <submittedName>
        <fullName evidence="2">Ubiquinone/menaquinone biosynthesis C-methylase UbiE</fullName>
    </submittedName>
</protein>
<dbReference type="PANTHER" id="PTHR42912:SF80">
    <property type="entry name" value="METHYLTRANSFERASE DOMAIN-CONTAINING PROTEIN"/>
    <property type="match status" value="1"/>
</dbReference>
<dbReference type="PROSITE" id="PS51608">
    <property type="entry name" value="SAM_MT_UBIE"/>
    <property type="match status" value="1"/>
</dbReference>
<evidence type="ECO:0000313" key="2">
    <source>
        <dbReference type="EMBL" id="SEJ41130.1"/>
    </source>
</evidence>
<dbReference type="RefSeq" id="WP_092264444.1">
    <property type="nucleotide sequence ID" value="NZ_FNZA01000007.1"/>
</dbReference>